<protein>
    <submittedName>
        <fullName evidence="2">WRKY transcription factor 14</fullName>
    </submittedName>
</protein>
<evidence type="ECO:0000256" key="1">
    <source>
        <dbReference type="SAM" id="MobiDB-lite"/>
    </source>
</evidence>
<feature type="region of interest" description="Disordered" evidence="1">
    <location>
        <begin position="82"/>
        <end position="105"/>
    </location>
</feature>
<comment type="caution">
    <text evidence="2">The sequence shown here is derived from an EMBL/GenBank/DDBJ whole genome shotgun (WGS) entry which is preliminary data.</text>
</comment>
<dbReference type="AlphaFoldDB" id="A0AAW2WLX1"/>
<name>A0AAW2WLX1_9LAMI</name>
<dbReference type="EMBL" id="JACGWN010000007">
    <property type="protein sequence ID" value="KAL0442383.1"/>
    <property type="molecule type" value="Genomic_DNA"/>
</dbReference>
<proteinExistence type="predicted"/>
<sequence>MHQDLDHNLQVEMDDPEFDEGFPNSYKPTLPDSNHSEDSFFADLGEIEADSLDMLFTQGFSGDDGGDDKALDPFSFYDWATGNNSSTSTGGGGATTSYGEAKRGE</sequence>
<organism evidence="2">
    <name type="scientific">Sesamum latifolium</name>
    <dbReference type="NCBI Taxonomy" id="2727402"/>
    <lineage>
        <taxon>Eukaryota</taxon>
        <taxon>Viridiplantae</taxon>
        <taxon>Streptophyta</taxon>
        <taxon>Embryophyta</taxon>
        <taxon>Tracheophyta</taxon>
        <taxon>Spermatophyta</taxon>
        <taxon>Magnoliopsida</taxon>
        <taxon>eudicotyledons</taxon>
        <taxon>Gunneridae</taxon>
        <taxon>Pentapetalae</taxon>
        <taxon>asterids</taxon>
        <taxon>lamiids</taxon>
        <taxon>Lamiales</taxon>
        <taxon>Pedaliaceae</taxon>
        <taxon>Sesamum</taxon>
    </lineage>
</organism>
<gene>
    <name evidence="2" type="ORF">Slati_1961000</name>
</gene>
<reference evidence="2" key="2">
    <citation type="journal article" date="2024" name="Plant">
        <title>Genomic evolution and insights into agronomic trait innovations of Sesamum species.</title>
        <authorList>
            <person name="Miao H."/>
            <person name="Wang L."/>
            <person name="Qu L."/>
            <person name="Liu H."/>
            <person name="Sun Y."/>
            <person name="Le M."/>
            <person name="Wang Q."/>
            <person name="Wei S."/>
            <person name="Zheng Y."/>
            <person name="Lin W."/>
            <person name="Duan Y."/>
            <person name="Cao H."/>
            <person name="Xiong S."/>
            <person name="Wang X."/>
            <person name="Wei L."/>
            <person name="Li C."/>
            <person name="Ma Q."/>
            <person name="Ju M."/>
            <person name="Zhao R."/>
            <person name="Li G."/>
            <person name="Mu C."/>
            <person name="Tian Q."/>
            <person name="Mei H."/>
            <person name="Zhang T."/>
            <person name="Gao T."/>
            <person name="Zhang H."/>
        </authorList>
    </citation>
    <scope>NUCLEOTIDE SEQUENCE</scope>
    <source>
        <strain evidence="2">KEN1</strain>
    </source>
</reference>
<accession>A0AAW2WLX1</accession>
<evidence type="ECO:0000313" key="2">
    <source>
        <dbReference type="EMBL" id="KAL0442383.1"/>
    </source>
</evidence>
<feature type="region of interest" description="Disordered" evidence="1">
    <location>
        <begin position="1"/>
        <end position="38"/>
    </location>
</feature>
<reference evidence="2" key="1">
    <citation type="submission" date="2020-06" db="EMBL/GenBank/DDBJ databases">
        <authorList>
            <person name="Li T."/>
            <person name="Hu X."/>
            <person name="Zhang T."/>
            <person name="Song X."/>
            <person name="Zhang H."/>
            <person name="Dai N."/>
            <person name="Sheng W."/>
            <person name="Hou X."/>
            <person name="Wei L."/>
        </authorList>
    </citation>
    <scope>NUCLEOTIDE SEQUENCE</scope>
    <source>
        <strain evidence="2">KEN1</strain>
        <tissue evidence="2">Leaf</tissue>
    </source>
</reference>